<protein>
    <recommendedName>
        <fullName evidence="3">F5/8 type C domain-containing protein</fullName>
    </recommendedName>
</protein>
<dbReference type="Proteomes" id="UP000735302">
    <property type="component" value="Unassembled WGS sequence"/>
</dbReference>
<comment type="caution">
    <text evidence="1">The sequence shown here is derived from an EMBL/GenBank/DDBJ whole genome shotgun (WGS) entry which is preliminary data.</text>
</comment>
<name>A0AAV4DWZ7_9GAST</name>
<sequence>MTSRRKTVGILRLELKATGRFSSVALYCFPHLYRLFSKSKRSSLKINLFDVGYKEMWTVNQMEWVSDMRKSPTFQSSDDGKAF</sequence>
<evidence type="ECO:0000313" key="1">
    <source>
        <dbReference type="EMBL" id="GFO48545.1"/>
    </source>
</evidence>
<reference evidence="1 2" key="1">
    <citation type="journal article" date="2021" name="Elife">
        <title>Chloroplast acquisition without the gene transfer in kleptoplastic sea slugs, Plakobranchus ocellatus.</title>
        <authorList>
            <person name="Maeda T."/>
            <person name="Takahashi S."/>
            <person name="Yoshida T."/>
            <person name="Shimamura S."/>
            <person name="Takaki Y."/>
            <person name="Nagai Y."/>
            <person name="Toyoda A."/>
            <person name="Suzuki Y."/>
            <person name="Arimoto A."/>
            <person name="Ishii H."/>
            <person name="Satoh N."/>
            <person name="Nishiyama T."/>
            <person name="Hasebe M."/>
            <person name="Maruyama T."/>
            <person name="Minagawa J."/>
            <person name="Obokata J."/>
            <person name="Shigenobu S."/>
        </authorList>
    </citation>
    <scope>NUCLEOTIDE SEQUENCE [LARGE SCALE GENOMIC DNA]</scope>
</reference>
<accession>A0AAV4DWZ7</accession>
<evidence type="ECO:0008006" key="3">
    <source>
        <dbReference type="Google" id="ProtNLM"/>
    </source>
</evidence>
<gene>
    <name evidence="1" type="ORF">PoB_007505000</name>
</gene>
<proteinExistence type="predicted"/>
<dbReference type="AlphaFoldDB" id="A0AAV4DWZ7"/>
<dbReference type="EMBL" id="BLXT01008431">
    <property type="protein sequence ID" value="GFO48545.1"/>
    <property type="molecule type" value="Genomic_DNA"/>
</dbReference>
<keyword evidence="2" id="KW-1185">Reference proteome</keyword>
<organism evidence="1 2">
    <name type="scientific">Plakobranchus ocellatus</name>
    <dbReference type="NCBI Taxonomy" id="259542"/>
    <lineage>
        <taxon>Eukaryota</taxon>
        <taxon>Metazoa</taxon>
        <taxon>Spiralia</taxon>
        <taxon>Lophotrochozoa</taxon>
        <taxon>Mollusca</taxon>
        <taxon>Gastropoda</taxon>
        <taxon>Heterobranchia</taxon>
        <taxon>Euthyneura</taxon>
        <taxon>Panpulmonata</taxon>
        <taxon>Sacoglossa</taxon>
        <taxon>Placobranchoidea</taxon>
        <taxon>Plakobranchidae</taxon>
        <taxon>Plakobranchus</taxon>
    </lineage>
</organism>
<evidence type="ECO:0000313" key="2">
    <source>
        <dbReference type="Proteomes" id="UP000735302"/>
    </source>
</evidence>